<name>A0A7Y2M2H9_9MICO</name>
<dbReference type="Proteomes" id="UP000543598">
    <property type="component" value="Unassembled WGS sequence"/>
</dbReference>
<dbReference type="AlphaFoldDB" id="A0A7Y2M2H9"/>
<evidence type="ECO:0000313" key="3">
    <source>
        <dbReference type="Proteomes" id="UP000543598"/>
    </source>
</evidence>
<accession>A0A7Y2M2H9</accession>
<feature type="region of interest" description="Disordered" evidence="1">
    <location>
        <begin position="1"/>
        <end position="60"/>
    </location>
</feature>
<organism evidence="2 3">
    <name type="scientific">Microbacterium ulmi</name>
    <dbReference type="NCBI Taxonomy" id="179095"/>
    <lineage>
        <taxon>Bacteria</taxon>
        <taxon>Bacillati</taxon>
        <taxon>Actinomycetota</taxon>
        <taxon>Actinomycetes</taxon>
        <taxon>Micrococcales</taxon>
        <taxon>Microbacteriaceae</taxon>
        <taxon>Microbacterium</taxon>
    </lineage>
</organism>
<sequence length="60" mass="5906">AAVQPAVGAADAATSGIRTPPPPLPPVPRVPRHSAVPTAEPDADTAPVVLPADAQDPPVD</sequence>
<feature type="compositionally biased region" description="Pro residues" evidence="1">
    <location>
        <begin position="19"/>
        <end position="29"/>
    </location>
</feature>
<dbReference type="EMBL" id="JABEMB010000042">
    <property type="protein sequence ID" value="NNH05326.1"/>
    <property type="molecule type" value="Genomic_DNA"/>
</dbReference>
<protein>
    <submittedName>
        <fullName evidence="2">Uncharacterized protein</fullName>
    </submittedName>
</protein>
<dbReference type="RefSeq" id="WP_212754967.1">
    <property type="nucleotide sequence ID" value="NZ_JABEMB010000042.1"/>
</dbReference>
<comment type="caution">
    <text evidence="2">The sequence shown here is derived from an EMBL/GenBank/DDBJ whole genome shotgun (WGS) entry which is preliminary data.</text>
</comment>
<gene>
    <name evidence="2" type="ORF">HLA99_15885</name>
</gene>
<reference evidence="2 3" key="1">
    <citation type="submission" date="2020-05" db="EMBL/GenBank/DDBJ databases">
        <title>MicrobeNet Type strains.</title>
        <authorList>
            <person name="Nicholson A.C."/>
        </authorList>
    </citation>
    <scope>NUCLEOTIDE SEQUENCE [LARGE SCALE GENOMIC DNA]</scope>
    <source>
        <strain evidence="2 3">JCM 14282</strain>
    </source>
</reference>
<proteinExistence type="predicted"/>
<feature type="compositionally biased region" description="Low complexity" evidence="1">
    <location>
        <begin position="1"/>
        <end position="13"/>
    </location>
</feature>
<evidence type="ECO:0000313" key="2">
    <source>
        <dbReference type="EMBL" id="NNH05326.1"/>
    </source>
</evidence>
<keyword evidence="3" id="KW-1185">Reference proteome</keyword>
<feature type="non-terminal residue" evidence="2">
    <location>
        <position position="1"/>
    </location>
</feature>
<evidence type="ECO:0000256" key="1">
    <source>
        <dbReference type="SAM" id="MobiDB-lite"/>
    </source>
</evidence>